<evidence type="ECO:0000313" key="4">
    <source>
        <dbReference type="Proteomes" id="UP000319949"/>
    </source>
</evidence>
<keyword evidence="2" id="KW-0732">Signal</keyword>
<evidence type="ECO:0000256" key="2">
    <source>
        <dbReference type="SAM" id="SignalP"/>
    </source>
</evidence>
<dbReference type="EMBL" id="VITK01000006">
    <property type="protein sequence ID" value="TWA97241.1"/>
    <property type="molecule type" value="Genomic_DNA"/>
</dbReference>
<feature type="signal peptide" evidence="2">
    <location>
        <begin position="1"/>
        <end position="27"/>
    </location>
</feature>
<organism evidence="3 4">
    <name type="scientific">Bradyrhizobium stylosanthis</name>
    <dbReference type="NCBI Taxonomy" id="1803665"/>
    <lineage>
        <taxon>Bacteria</taxon>
        <taxon>Pseudomonadati</taxon>
        <taxon>Pseudomonadota</taxon>
        <taxon>Alphaproteobacteria</taxon>
        <taxon>Hyphomicrobiales</taxon>
        <taxon>Nitrobacteraceae</taxon>
        <taxon>Bradyrhizobium</taxon>
    </lineage>
</organism>
<sequence length="91" mass="9204">MSTIFPKSVLAFSVLASLVATTAAANAGLTISDRRYWPNEVGPHSYQTAGAQSASGGPFAAMGSVTSSTTADPGPRYIGGPKSSIPPSRGF</sequence>
<dbReference type="AlphaFoldDB" id="A0A560DJF6"/>
<proteinExistence type="predicted"/>
<keyword evidence="4" id="KW-1185">Reference proteome</keyword>
<comment type="caution">
    <text evidence="3">The sequence shown here is derived from an EMBL/GenBank/DDBJ whole genome shotgun (WGS) entry which is preliminary data.</text>
</comment>
<name>A0A560DJF6_9BRAD</name>
<reference evidence="3 4" key="1">
    <citation type="submission" date="2019-06" db="EMBL/GenBank/DDBJ databases">
        <title>Genomic Encyclopedia of Type Strains, Phase IV (KMG-V): Genome sequencing to study the core and pangenomes of soil and plant-associated prokaryotes.</title>
        <authorList>
            <person name="Whitman W."/>
        </authorList>
    </citation>
    <scope>NUCLEOTIDE SEQUENCE [LARGE SCALE GENOMIC DNA]</scope>
    <source>
        <strain evidence="3 4">BR 510</strain>
    </source>
</reference>
<feature type="chain" id="PRO_5022085159" evidence="2">
    <location>
        <begin position="28"/>
        <end position="91"/>
    </location>
</feature>
<evidence type="ECO:0000256" key="1">
    <source>
        <dbReference type="SAM" id="MobiDB-lite"/>
    </source>
</evidence>
<dbReference type="OrthoDB" id="8256095at2"/>
<protein>
    <submittedName>
        <fullName evidence="3">Uncharacterized protein</fullName>
    </submittedName>
</protein>
<dbReference type="RefSeq" id="WP_063683160.1">
    <property type="nucleotide sequence ID" value="NZ_LVEM01000001.1"/>
</dbReference>
<dbReference type="Proteomes" id="UP000319949">
    <property type="component" value="Unassembled WGS sequence"/>
</dbReference>
<feature type="compositionally biased region" description="Polar residues" evidence="1">
    <location>
        <begin position="45"/>
        <end position="55"/>
    </location>
</feature>
<gene>
    <name evidence="3" type="ORF">FBZ96_106293</name>
</gene>
<feature type="region of interest" description="Disordered" evidence="1">
    <location>
        <begin position="41"/>
        <end position="91"/>
    </location>
</feature>
<accession>A0A560DJF6</accession>
<dbReference type="STRING" id="1803665.GCA_001641335_00976"/>
<evidence type="ECO:0000313" key="3">
    <source>
        <dbReference type="EMBL" id="TWA97241.1"/>
    </source>
</evidence>